<evidence type="ECO:0000313" key="2">
    <source>
        <dbReference type="Proteomes" id="UP001162164"/>
    </source>
</evidence>
<reference evidence="1" key="1">
    <citation type="journal article" date="2023" name="Insect Mol. Biol.">
        <title>Genome sequencing provides insights into the evolution of gene families encoding plant cell wall-degrading enzymes in longhorned beetles.</title>
        <authorList>
            <person name="Shin N.R."/>
            <person name="Okamura Y."/>
            <person name="Kirsch R."/>
            <person name="Pauchet Y."/>
        </authorList>
    </citation>
    <scope>NUCLEOTIDE SEQUENCE</scope>
    <source>
        <strain evidence="1">MMC_N1</strain>
    </source>
</reference>
<proteinExistence type="predicted"/>
<name>A0ABQ9J5C4_9CUCU</name>
<sequence>MFYSSCVIHESSFNISQRMENELIIELILTQSMPLFDIGLDIDKNSLYKFQLTLPRMSSFKTSVNGWSLDEQIREECLNKYSHTGSGIDVNLDNIYKAVQNCHS</sequence>
<accession>A0ABQ9J5C4</accession>
<evidence type="ECO:0000313" key="1">
    <source>
        <dbReference type="EMBL" id="KAJ8973321.1"/>
    </source>
</evidence>
<protein>
    <submittedName>
        <fullName evidence="1">Uncharacterized protein</fullName>
    </submittedName>
</protein>
<comment type="caution">
    <text evidence="1">The sequence shown here is derived from an EMBL/GenBank/DDBJ whole genome shotgun (WGS) entry which is preliminary data.</text>
</comment>
<feature type="non-terminal residue" evidence="1">
    <location>
        <position position="104"/>
    </location>
</feature>
<dbReference type="Proteomes" id="UP001162164">
    <property type="component" value="Unassembled WGS sequence"/>
</dbReference>
<gene>
    <name evidence="1" type="ORF">NQ317_019192</name>
</gene>
<organism evidence="1 2">
    <name type="scientific">Molorchus minor</name>
    <dbReference type="NCBI Taxonomy" id="1323400"/>
    <lineage>
        <taxon>Eukaryota</taxon>
        <taxon>Metazoa</taxon>
        <taxon>Ecdysozoa</taxon>
        <taxon>Arthropoda</taxon>
        <taxon>Hexapoda</taxon>
        <taxon>Insecta</taxon>
        <taxon>Pterygota</taxon>
        <taxon>Neoptera</taxon>
        <taxon>Endopterygota</taxon>
        <taxon>Coleoptera</taxon>
        <taxon>Polyphaga</taxon>
        <taxon>Cucujiformia</taxon>
        <taxon>Chrysomeloidea</taxon>
        <taxon>Cerambycidae</taxon>
        <taxon>Lamiinae</taxon>
        <taxon>Monochamini</taxon>
        <taxon>Molorchus</taxon>
    </lineage>
</organism>
<keyword evidence="2" id="KW-1185">Reference proteome</keyword>
<dbReference type="EMBL" id="JAPWTJ010001199">
    <property type="protein sequence ID" value="KAJ8973321.1"/>
    <property type="molecule type" value="Genomic_DNA"/>
</dbReference>